<accession>A0AAV5LCJ5</accession>
<evidence type="ECO:0000313" key="1">
    <source>
        <dbReference type="EMBL" id="GKV34616.1"/>
    </source>
</evidence>
<comment type="caution">
    <text evidence="1">The sequence shown here is derived from an EMBL/GenBank/DDBJ whole genome shotgun (WGS) entry which is preliminary data.</text>
</comment>
<keyword evidence="2" id="KW-1185">Reference proteome</keyword>
<proteinExistence type="predicted"/>
<dbReference type="Proteomes" id="UP001054252">
    <property type="component" value="Unassembled WGS sequence"/>
</dbReference>
<sequence length="72" mass="7910">MPHYQMPRGSDVASNMALYKTLLGATRTVTWVKSNRTGHALYATRTCLMLAVLMKGACFACPRPEVMCKATS</sequence>
<protein>
    <submittedName>
        <fullName evidence="1">Uncharacterized protein</fullName>
    </submittedName>
</protein>
<dbReference type="EMBL" id="BPVZ01000106">
    <property type="protein sequence ID" value="GKV34616.1"/>
    <property type="molecule type" value="Genomic_DNA"/>
</dbReference>
<name>A0AAV5LCJ5_9ROSI</name>
<reference evidence="1 2" key="1">
    <citation type="journal article" date="2021" name="Commun. Biol.">
        <title>The genome of Shorea leprosula (Dipterocarpaceae) highlights the ecological relevance of drought in aseasonal tropical rainforests.</title>
        <authorList>
            <person name="Ng K.K.S."/>
            <person name="Kobayashi M.J."/>
            <person name="Fawcett J.A."/>
            <person name="Hatakeyama M."/>
            <person name="Paape T."/>
            <person name="Ng C.H."/>
            <person name="Ang C.C."/>
            <person name="Tnah L.H."/>
            <person name="Lee C.T."/>
            <person name="Nishiyama T."/>
            <person name="Sese J."/>
            <person name="O'Brien M.J."/>
            <person name="Copetti D."/>
            <person name="Mohd Noor M.I."/>
            <person name="Ong R.C."/>
            <person name="Putra M."/>
            <person name="Sireger I.Z."/>
            <person name="Indrioko S."/>
            <person name="Kosugi Y."/>
            <person name="Izuno A."/>
            <person name="Isagi Y."/>
            <person name="Lee S.L."/>
            <person name="Shimizu K.K."/>
        </authorList>
    </citation>
    <scope>NUCLEOTIDE SEQUENCE [LARGE SCALE GENOMIC DNA]</scope>
    <source>
        <strain evidence="1">214</strain>
    </source>
</reference>
<organism evidence="1 2">
    <name type="scientific">Rubroshorea leprosula</name>
    <dbReference type="NCBI Taxonomy" id="152421"/>
    <lineage>
        <taxon>Eukaryota</taxon>
        <taxon>Viridiplantae</taxon>
        <taxon>Streptophyta</taxon>
        <taxon>Embryophyta</taxon>
        <taxon>Tracheophyta</taxon>
        <taxon>Spermatophyta</taxon>
        <taxon>Magnoliopsida</taxon>
        <taxon>eudicotyledons</taxon>
        <taxon>Gunneridae</taxon>
        <taxon>Pentapetalae</taxon>
        <taxon>rosids</taxon>
        <taxon>malvids</taxon>
        <taxon>Malvales</taxon>
        <taxon>Dipterocarpaceae</taxon>
        <taxon>Rubroshorea</taxon>
    </lineage>
</organism>
<evidence type="ECO:0000313" key="2">
    <source>
        <dbReference type="Proteomes" id="UP001054252"/>
    </source>
</evidence>
<gene>
    <name evidence="1" type="ORF">SLEP1_g42979</name>
</gene>
<dbReference type="AlphaFoldDB" id="A0AAV5LCJ5"/>